<sequence length="274" mass="30145">MDIKKEHAIGILDSGVGGLTVAKEVMRQLPQEAIIYLGDTKRCPYGPRTKEEVKKFTLEIVHFLSQFPLKALVIACNTATAAALHEVRLQIPIPVLGVIKPGVRAAIKATKQHRIGVIGTQGTIQSQAYEQALKRIHPEIEVYSVACPQFAPLVENGLHQSELAEKVVAEGLAPFQNISIDTLILGCTHYPLLAESIAKVMGEKVEIISSAEETAAELSTILQHQSLLAYDYTPDHHFFTTGDPHSFKKIAETWLGQTIKIEQARLEPVQKISF</sequence>
<proteinExistence type="inferred from homology"/>
<feature type="binding site" evidence="7">
    <location>
        <begin position="13"/>
        <end position="14"/>
    </location>
    <ligand>
        <name>substrate</name>
    </ligand>
</feature>
<evidence type="ECO:0000256" key="7">
    <source>
        <dbReference type="HAMAP-Rule" id="MF_00258"/>
    </source>
</evidence>
<dbReference type="EC" id="5.1.1.3" evidence="2 7"/>
<dbReference type="Gene3D" id="3.40.50.1860">
    <property type="match status" value="2"/>
</dbReference>
<keyword evidence="6 7" id="KW-0961">Cell wall biogenesis/degradation</keyword>
<comment type="function">
    <text evidence="7">Provides the (R)-glutamate required for cell wall biosynthesis.</text>
</comment>
<feature type="binding site" evidence="7">
    <location>
        <begin position="45"/>
        <end position="46"/>
    </location>
    <ligand>
        <name>substrate</name>
    </ligand>
</feature>
<dbReference type="PANTHER" id="PTHR21198:SF2">
    <property type="entry name" value="GLUTAMATE RACEMASE"/>
    <property type="match status" value="1"/>
</dbReference>
<dbReference type="InterPro" id="IPR001920">
    <property type="entry name" value="Asp/Glu_race"/>
</dbReference>
<name>A0A4R3LBG8_9BACL</name>
<dbReference type="SUPFAM" id="SSF53681">
    <property type="entry name" value="Aspartate/glutamate racemase"/>
    <property type="match status" value="2"/>
</dbReference>
<evidence type="ECO:0000313" key="8">
    <source>
        <dbReference type="EMBL" id="TCS96560.1"/>
    </source>
</evidence>
<dbReference type="InterPro" id="IPR018187">
    <property type="entry name" value="Asp/Glu_racemase_AS_1"/>
</dbReference>
<comment type="caution">
    <text evidence="8">The sequence shown here is derived from an EMBL/GenBank/DDBJ whole genome shotgun (WGS) entry which is preliminary data.</text>
</comment>
<dbReference type="PROSITE" id="PS00924">
    <property type="entry name" value="ASP_GLU_RACEMASE_2"/>
    <property type="match status" value="1"/>
</dbReference>
<gene>
    <name evidence="7" type="primary">murI</name>
    <name evidence="8" type="ORF">EDD58_101195</name>
</gene>
<evidence type="ECO:0000256" key="6">
    <source>
        <dbReference type="ARBA" id="ARBA00023316"/>
    </source>
</evidence>
<dbReference type="UniPathway" id="UPA00219"/>
<dbReference type="PROSITE" id="PS00923">
    <property type="entry name" value="ASP_GLU_RACEMASE_1"/>
    <property type="match status" value="1"/>
</dbReference>
<feature type="binding site" evidence="7">
    <location>
        <begin position="188"/>
        <end position="189"/>
    </location>
    <ligand>
        <name>substrate</name>
    </ligand>
</feature>
<dbReference type="PANTHER" id="PTHR21198">
    <property type="entry name" value="GLUTAMATE RACEMASE"/>
    <property type="match status" value="1"/>
</dbReference>
<comment type="catalytic activity">
    <reaction evidence="1 7">
        <text>L-glutamate = D-glutamate</text>
        <dbReference type="Rhea" id="RHEA:12813"/>
        <dbReference type="ChEBI" id="CHEBI:29985"/>
        <dbReference type="ChEBI" id="CHEBI:29986"/>
        <dbReference type="EC" id="5.1.1.3"/>
    </reaction>
</comment>
<dbReference type="AlphaFoldDB" id="A0A4R3LBG8"/>
<comment type="pathway">
    <text evidence="7">Cell wall biogenesis; peptidoglycan biosynthesis.</text>
</comment>
<dbReference type="GO" id="GO:0009252">
    <property type="term" value="P:peptidoglycan biosynthetic process"/>
    <property type="evidence" value="ECO:0007669"/>
    <property type="project" value="UniProtKB-UniRule"/>
</dbReference>
<keyword evidence="5 7" id="KW-0413">Isomerase</keyword>
<dbReference type="NCBIfam" id="NF002035">
    <property type="entry name" value="PRK00865.1-3"/>
    <property type="match status" value="1"/>
</dbReference>
<evidence type="ECO:0000256" key="4">
    <source>
        <dbReference type="ARBA" id="ARBA00022984"/>
    </source>
</evidence>
<dbReference type="InterPro" id="IPR015942">
    <property type="entry name" value="Asp/Glu/hydantoin_racemase"/>
</dbReference>
<evidence type="ECO:0000256" key="2">
    <source>
        <dbReference type="ARBA" id="ARBA00013090"/>
    </source>
</evidence>
<keyword evidence="4 7" id="KW-0573">Peptidoglycan synthesis</keyword>
<keyword evidence="3 7" id="KW-0133">Cell shape</keyword>
<feature type="binding site" evidence="7">
    <location>
        <begin position="77"/>
        <end position="78"/>
    </location>
    <ligand>
        <name>substrate</name>
    </ligand>
</feature>
<evidence type="ECO:0000313" key="9">
    <source>
        <dbReference type="Proteomes" id="UP000294937"/>
    </source>
</evidence>
<accession>A0A4R3LBG8</accession>
<dbReference type="Proteomes" id="UP000294937">
    <property type="component" value="Unassembled WGS sequence"/>
</dbReference>
<dbReference type="EMBL" id="SMAG01000001">
    <property type="protein sequence ID" value="TCS96560.1"/>
    <property type="molecule type" value="Genomic_DNA"/>
</dbReference>
<feature type="active site" description="Proton donor/acceptor" evidence="7">
    <location>
        <position position="187"/>
    </location>
</feature>
<organism evidence="8 9">
    <name type="scientific">Hazenella coriacea</name>
    <dbReference type="NCBI Taxonomy" id="1179467"/>
    <lineage>
        <taxon>Bacteria</taxon>
        <taxon>Bacillati</taxon>
        <taxon>Bacillota</taxon>
        <taxon>Bacilli</taxon>
        <taxon>Bacillales</taxon>
        <taxon>Thermoactinomycetaceae</taxon>
        <taxon>Hazenella</taxon>
    </lineage>
</organism>
<dbReference type="RefSeq" id="WP_131922962.1">
    <property type="nucleotide sequence ID" value="NZ_SMAG01000001.1"/>
</dbReference>
<dbReference type="GO" id="GO:0008360">
    <property type="term" value="P:regulation of cell shape"/>
    <property type="evidence" value="ECO:0007669"/>
    <property type="project" value="UniProtKB-KW"/>
</dbReference>
<evidence type="ECO:0000256" key="5">
    <source>
        <dbReference type="ARBA" id="ARBA00023235"/>
    </source>
</evidence>
<dbReference type="NCBIfam" id="TIGR00067">
    <property type="entry name" value="glut_race"/>
    <property type="match status" value="1"/>
</dbReference>
<evidence type="ECO:0000256" key="3">
    <source>
        <dbReference type="ARBA" id="ARBA00022960"/>
    </source>
</evidence>
<evidence type="ECO:0000256" key="1">
    <source>
        <dbReference type="ARBA" id="ARBA00001602"/>
    </source>
</evidence>
<dbReference type="InterPro" id="IPR033134">
    <property type="entry name" value="Asp/Glu_racemase_AS_2"/>
</dbReference>
<comment type="similarity">
    <text evidence="7">Belongs to the aspartate/glutamate racemases family.</text>
</comment>
<dbReference type="FunFam" id="3.40.50.1860:FF:000001">
    <property type="entry name" value="Glutamate racemase"/>
    <property type="match status" value="1"/>
</dbReference>
<dbReference type="Pfam" id="PF01177">
    <property type="entry name" value="Asp_Glu_race"/>
    <property type="match status" value="1"/>
</dbReference>
<protein>
    <recommendedName>
        <fullName evidence="2 7">Glutamate racemase</fullName>
        <ecNumber evidence="2 7">5.1.1.3</ecNumber>
    </recommendedName>
</protein>
<keyword evidence="9" id="KW-1185">Reference proteome</keyword>
<dbReference type="OrthoDB" id="9801055at2"/>
<dbReference type="InterPro" id="IPR004391">
    <property type="entry name" value="Glu_race"/>
</dbReference>
<feature type="active site" description="Proton donor/acceptor" evidence="7">
    <location>
        <position position="76"/>
    </location>
</feature>
<dbReference type="GO" id="GO:0008881">
    <property type="term" value="F:glutamate racemase activity"/>
    <property type="evidence" value="ECO:0007669"/>
    <property type="project" value="UniProtKB-UniRule"/>
</dbReference>
<dbReference type="GO" id="GO:0071555">
    <property type="term" value="P:cell wall organization"/>
    <property type="evidence" value="ECO:0007669"/>
    <property type="project" value="UniProtKB-KW"/>
</dbReference>
<dbReference type="HAMAP" id="MF_00258">
    <property type="entry name" value="Glu_racemase"/>
    <property type="match status" value="1"/>
</dbReference>
<reference evidence="8 9" key="1">
    <citation type="submission" date="2019-03" db="EMBL/GenBank/DDBJ databases">
        <title>Genomic Encyclopedia of Type Strains, Phase IV (KMG-IV): sequencing the most valuable type-strain genomes for metagenomic binning, comparative biology and taxonomic classification.</title>
        <authorList>
            <person name="Goeker M."/>
        </authorList>
    </citation>
    <scope>NUCLEOTIDE SEQUENCE [LARGE SCALE GENOMIC DNA]</scope>
    <source>
        <strain evidence="8 9">DSM 45707</strain>
    </source>
</reference>